<feature type="transmembrane region" description="Helical" evidence="1">
    <location>
        <begin position="49"/>
        <end position="69"/>
    </location>
</feature>
<keyword evidence="1" id="KW-0472">Membrane</keyword>
<comment type="caution">
    <text evidence="2">The sequence shown here is derived from an EMBL/GenBank/DDBJ whole genome shotgun (WGS) entry which is preliminary data.</text>
</comment>
<dbReference type="Proteomes" id="UP000249130">
    <property type="component" value="Unassembled WGS sequence"/>
</dbReference>
<keyword evidence="1" id="KW-1133">Transmembrane helix</keyword>
<keyword evidence="1" id="KW-0812">Transmembrane</keyword>
<reference evidence="2 3" key="1">
    <citation type="submission" date="2017-07" db="EMBL/GenBank/DDBJ databases">
        <title>Draft Genome Sequences of Select Purple Nonsulfur Bacteria.</title>
        <authorList>
            <person name="Lasarre B."/>
            <person name="Mckinlay J.B."/>
        </authorList>
    </citation>
    <scope>NUCLEOTIDE SEQUENCE [LARGE SCALE GENOMIC DNA]</scope>
    <source>
        <strain evidence="2 3">DSM 5909</strain>
    </source>
</reference>
<dbReference type="EMBL" id="NPEX01000065">
    <property type="protein sequence ID" value="RAI43910.1"/>
    <property type="molecule type" value="Genomic_DNA"/>
</dbReference>
<keyword evidence="3" id="KW-1185">Reference proteome</keyword>
<evidence type="ECO:0000256" key="1">
    <source>
        <dbReference type="SAM" id="Phobius"/>
    </source>
</evidence>
<dbReference type="AlphaFoldDB" id="A0A327KYE0"/>
<evidence type="ECO:0000313" key="2">
    <source>
        <dbReference type="EMBL" id="RAI43910.1"/>
    </source>
</evidence>
<name>A0A327KYE0_9BRAD</name>
<gene>
    <name evidence="2" type="ORF">CH341_11855</name>
</gene>
<protein>
    <submittedName>
        <fullName evidence="2">Uncharacterized protein</fullName>
    </submittedName>
</protein>
<organism evidence="2 3">
    <name type="scientific">Rhodoplanes roseus</name>
    <dbReference type="NCBI Taxonomy" id="29409"/>
    <lineage>
        <taxon>Bacteria</taxon>
        <taxon>Pseudomonadati</taxon>
        <taxon>Pseudomonadota</taxon>
        <taxon>Alphaproteobacteria</taxon>
        <taxon>Hyphomicrobiales</taxon>
        <taxon>Nitrobacteraceae</taxon>
        <taxon>Rhodoplanes</taxon>
    </lineage>
</organism>
<sequence length="74" mass="7668">MFGIVVDAGVLSLREAGLCLVDSSGLCRAIAELCTRDHPFGIRVYSPELLWVGLAMAGPGLMIGALAAARPRAA</sequence>
<evidence type="ECO:0000313" key="3">
    <source>
        <dbReference type="Proteomes" id="UP000249130"/>
    </source>
</evidence>
<proteinExistence type="predicted"/>
<accession>A0A327KYE0</accession>